<name>A0A0N4VZM2_HAEPC</name>
<protein>
    <submittedName>
        <fullName evidence="1 3">Uncharacterized protein</fullName>
    </submittedName>
</protein>
<organism evidence="3">
    <name type="scientific">Haemonchus placei</name>
    <name type="common">Barber's pole worm</name>
    <dbReference type="NCBI Taxonomy" id="6290"/>
    <lineage>
        <taxon>Eukaryota</taxon>
        <taxon>Metazoa</taxon>
        <taxon>Ecdysozoa</taxon>
        <taxon>Nematoda</taxon>
        <taxon>Chromadorea</taxon>
        <taxon>Rhabditida</taxon>
        <taxon>Rhabditina</taxon>
        <taxon>Rhabditomorpha</taxon>
        <taxon>Strongyloidea</taxon>
        <taxon>Trichostrongylidae</taxon>
        <taxon>Haemonchus</taxon>
    </lineage>
</organism>
<reference evidence="3" key="1">
    <citation type="submission" date="2017-02" db="UniProtKB">
        <authorList>
            <consortium name="WormBaseParasite"/>
        </authorList>
    </citation>
    <scope>IDENTIFICATION</scope>
</reference>
<proteinExistence type="predicted"/>
<sequence length="103" mass="11139">MVFCVMSGVPIPDVVDSGGTPRRSPIGNRPSVQSLFSQLELNDHDGIERRTVAGGAAITLSVKGSELVQNFVQRNIPPILPGSGDLYLIRLMRPRTRSHSVCV</sequence>
<dbReference type="WBParaSite" id="HPLM_0000274401-mRNA-1">
    <property type="protein sequence ID" value="HPLM_0000274401-mRNA-1"/>
    <property type="gene ID" value="HPLM_0000274401"/>
</dbReference>
<dbReference type="AlphaFoldDB" id="A0A0N4VZM2"/>
<evidence type="ECO:0000313" key="1">
    <source>
        <dbReference type="EMBL" id="VDO16558.1"/>
    </source>
</evidence>
<dbReference type="Proteomes" id="UP000268014">
    <property type="component" value="Unassembled WGS sequence"/>
</dbReference>
<gene>
    <name evidence="1" type="ORF">HPLM_LOCUS2740</name>
</gene>
<evidence type="ECO:0000313" key="3">
    <source>
        <dbReference type="WBParaSite" id="HPLM_0000274401-mRNA-1"/>
    </source>
</evidence>
<dbReference type="EMBL" id="UZAF01006479">
    <property type="protein sequence ID" value="VDO16558.1"/>
    <property type="molecule type" value="Genomic_DNA"/>
</dbReference>
<accession>A0A0N4VZM2</accession>
<evidence type="ECO:0000313" key="2">
    <source>
        <dbReference type="Proteomes" id="UP000268014"/>
    </source>
</evidence>
<reference evidence="1 2" key="2">
    <citation type="submission" date="2018-11" db="EMBL/GenBank/DDBJ databases">
        <authorList>
            <consortium name="Pathogen Informatics"/>
        </authorList>
    </citation>
    <scope>NUCLEOTIDE SEQUENCE [LARGE SCALE GENOMIC DNA]</scope>
    <source>
        <strain evidence="1 2">MHpl1</strain>
    </source>
</reference>
<keyword evidence="2" id="KW-1185">Reference proteome</keyword>